<dbReference type="EMBL" id="JAUSUZ010000001">
    <property type="protein sequence ID" value="MDQ0370009.1"/>
    <property type="molecule type" value="Genomic_DNA"/>
</dbReference>
<accession>A0AAE4B0W4</accession>
<feature type="compositionally biased region" description="Low complexity" evidence="1">
    <location>
        <begin position="314"/>
        <end position="325"/>
    </location>
</feature>
<feature type="region of interest" description="Disordered" evidence="1">
    <location>
        <begin position="1272"/>
        <end position="1296"/>
    </location>
</feature>
<keyword evidence="3" id="KW-1185">Reference proteome</keyword>
<feature type="region of interest" description="Disordered" evidence="1">
    <location>
        <begin position="314"/>
        <end position="339"/>
    </location>
</feature>
<evidence type="ECO:0000313" key="3">
    <source>
        <dbReference type="Proteomes" id="UP001240236"/>
    </source>
</evidence>
<name>A0AAE4B0W4_9ACTN</name>
<proteinExistence type="predicted"/>
<organism evidence="2 3">
    <name type="scientific">Catenuloplanes indicus</name>
    <dbReference type="NCBI Taxonomy" id="137267"/>
    <lineage>
        <taxon>Bacteria</taxon>
        <taxon>Bacillati</taxon>
        <taxon>Actinomycetota</taxon>
        <taxon>Actinomycetes</taxon>
        <taxon>Micromonosporales</taxon>
        <taxon>Micromonosporaceae</taxon>
        <taxon>Catenuloplanes</taxon>
    </lineage>
</organism>
<evidence type="ECO:0000313" key="2">
    <source>
        <dbReference type="EMBL" id="MDQ0370009.1"/>
    </source>
</evidence>
<reference evidence="2 3" key="1">
    <citation type="submission" date="2023-07" db="EMBL/GenBank/DDBJ databases">
        <title>Sequencing the genomes of 1000 actinobacteria strains.</title>
        <authorList>
            <person name="Klenk H.-P."/>
        </authorList>
    </citation>
    <scope>NUCLEOTIDE SEQUENCE [LARGE SCALE GENOMIC DNA]</scope>
    <source>
        <strain evidence="2 3">DSM 44709</strain>
    </source>
</reference>
<gene>
    <name evidence="2" type="ORF">J2S42_006678</name>
</gene>
<comment type="caution">
    <text evidence="2">The sequence shown here is derived from an EMBL/GenBank/DDBJ whole genome shotgun (WGS) entry which is preliminary data.</text>
</comment>
<dbReference type="Proteomes" id="UP001240236">
    <property type="component" value="Unassembled WGS sequence"/>
</dbReference>
<dbReference type="RefSeq" id="WP_307245662.1">
    <property type="nucleotide sequence ID" value="NZ_JAUSUZ010000001.1"/>
</dbReference>
<evidence type="ECO:0000256" key="1">
    <source>
        <dbReference type="SAM" id="MobiDB-lite"/>
    </source>
</evidence>
<sequence length="2345" mass="250456">MANAGDFRLICADGRFIAVPGGVFFHDGPMAEPVDPAALTGALRAPRAGGTVTVFVPERARTRIGATDRVRRALADLPAPVRERLVLGTLPGDTADPAVWLGLTDDFGLATHAAYRPGLTPSPRVVPLDAAGLESKDNPAAVRVLARDQAAARETLRAVLDGAPPSWESLERLAVRSAEIRRELDVTPEHRGSSGAGYAYAAGVALFGVPDGTDPAVLRRRVRPIRADEGFRAWGTPAAPADADALVASLAATPGSALLVAAPGRPGPIWLVSRPAGLFTVDLAADGDAAITAVTPEGATSLLGTASLATRVGPAAAHAPGPARPFDAEAPAQPGPARLGGPDTPVDFSAAGMRALTGRIVTRLGSGSGDVYCAAAIGVARDELFGRLGVALTPPDGRAHDDLGLHDGLWAGWGVPGTWPRASGWAEIGRIVGAEPGRVAFVLSGRPGAIGHAFLVVNTADGVLWVDPSATRDADRVRTHAEMTAPGPGGLPKAAAATDLRTRIFRRDGTAVTVPAAPPESAGPDATALAMVDRAERRYRGSGVEDEESVMLFFPPGVEPQRVRSQVLAWGPDHTYRIEVETKAFYRGGDGLLYASPVDARAAGGDGRGTLVGIIERVSAILRSHPHEVNGSDPGPVFEAFGKMAARTATLTGPDGAGPVMPLTEFLAGLDLGLEFTDLGLRTAVGRPPVRDEPGSHYHYTHGVVLSGMRGFLEHVRDNTWRDLDRGYLTREHLTDGLRFGDELAERFLASNPESTETANLIAGYAALFYDSFAGAATWPIDAGLNKVEIAVLSRVDAFADLLDRMPLDAVEFFGENWEDIWDELEFSIGTRIPDYATRYRAKNNDEPFFFRDDFRHALTHGRLHTLQEYAKSAFVADAERVTQWEAIGFTTAAPLDMAGGALLIDHIPVEVRSYVARRVTARRAEQLNAELARRASAAYDAALDIGPAKRAAGARAWLSPVAETDLRWVSRQEHPSDGVRLLGSAAAAQGRQLVVLDGTGEEAAGVLGFVLEDAPELAGSALFWVPVLDRPLNDVRQAHRLNMIYPVLTRVPGTLGAAAPVAARHWRVVTFDNRVIELGEGDLTPDRLEAALGRMDAAARAVPQPERVPPPALTAAELTTLFRDVVASGRRLARHRGDRTVAECLALVKGLVGRLHRGGVRVPRTREEPLPGTWLGDRRDWERFGGWAALDTDPRLVPGATAVVLTERTGAAHGHVYAAYRTADQGIRWVNLTERDARPRAGGPGETPAAFDADTYTRMIVIGPDGVVVPARERPEPESRSRTAPLLDPPVSRGYRGSVVEDEETVMLFLDDGQDASVLRGGLLAYGTHGGFRIEVDTKAVYRGADGRYFIDRDAAIAAGGDGKEVTVAMIERVSGIMRSHPHEFQRDDPDDVFDAFARMAAQTRNLPGPDGAGPVMSLPDFLARSGVDVTLTSIGARVSVGRPPVGEAPGSHYHFTHGVVLSGMRDFLEHVRDHTWRDRDRGYLTRDHLTDGLAFGDRLAADFLATGDGPDAAATAKLIAGYAALFYENFAGVATWPVSPEHLNKVHIAVLSRVDAFADLLARLPADAVDFLGARWATIWQRLEESVRARIPDYDERLRETGRAPEWTIGRFDLVPTHRGATLRQYAESAFVLGAERVTQSQAIDVTTEAPLDLADGALLVAHVPVEVLSYGARRLTAREARGWNRRLARRANRAYEAELALAPAVRSERGLGWLGRPPEPGVRWISAVPDTPDWAGELGRTAAAMGHPLVVLDVEDGTGAAAERLSALLTAEPELIRTALFVAPSWDGGLNDLRRAHGLNIAYPIEVSRPGTGTTDAYWRLVTFDNQVTYLGTGTFTSGTVLNAMLAVNNAAYGALATSTQPEVWRAEVAYTAPPVPPPLREPENPVAELRKHVDAATERVTAVLDRFPHSVAAELVRAALERLAAAELRTPGDDDVTELLHLLDQAAAEVLRLDPGAEPVLRPLWSGRSIPARPLPAPRSIGPWTAGDLGALTAGLRRPVLTVDLTGRTPDALGDLERALRDHEWWGEVPIVMVTLGTRATDDAFAALRERFRPIVVRAAVISDVTDVRMVWRLSGPDGTQVAQQARLTAELVATAARLPAGPRAAALPPVLAGLLTAGPDAAGHHRRHARELTDPGVRDALDRLITTAPDGERLAGFRVALGLDATATHRLIPGVRSLLDVEPPYTGGPVPASFAYDVLALAGAGRRERYAMDGLLFQIVLAGRMTPDAALTLLRAAARTAVDRAVIDVFEAVTEAMALTDERAAGDPAGDPALRAILTKVRKVSSTARAPGAPPPDCLDPVDRTAFVGRLDALRDLLRGTGRPARAALIETLTHTLSNC</sequence>
<feature type="compositionally biased region" description="Basic and acidic residues" evidence="1">
    <location>
        <begin position="1272"/>
        <end position="1282"/>
    </location>
</feature>
<protein>
    <submittedName>
        <fullName evidence="2">Uncharacterized protein</fullName>
    </submittedName>
</protein>